<proteinExistence type="predicted"/>
<keyword evidence="2" id="KW-0732">Signal</keyword>
<reference evidence="4" key="1">
    <citation type="journal article" date="2012" name="Science">
        <title>The Paleozoic origin of enzymatic lignin decomposition reconstructed from 31 fungal genomes.</title>
        <authorList>
            <person name="Floudas D."/>
            <person name="Binder M."/>
            <person name="Riley R."/>
            <person name="Barry K."/>
            <person name="Blanchette R.A."/>
            <person name="Henrissat B."/>
            <person name="Martinez A.T."/>
            <person name="Otillar R."/>
            <person name="Spatafora J.W."/>
            <person name="Yadav J.S."/>
            <person name="Aerts A."/>
            <person name="Benoit I."/>
            <person name="Boyd A."/>
            <person name="Carlson A."/>
            <person name="Copeland A."/>
            <person name="Coutinho P.M."/>
            <person name="de Vries R.P."/>
            <person name="Ferreira P."/>
            <person name="Findley K."/>
            <person name="Foster B."/>
            <person name="Gaskell J."/>
            <person name="Glotzer D."/>
            <person name="Gorecki P."/>
            <person name="Heitman J."/>
            <person name="Hesse C."/>
            <person name="Hori C."/>
            <person name="Igarashi K."/>
            <person name="Jurgens J.A."/>
            <person name="Kallen N."/>
            <person name="Kersten P."/>
            <person name="Kohler A."/>
            <person name="Kuees U."/>
            <person name="Kumar T.K.A."/>
            <person name="Kuo A."/>
            <person name="LaButti K."/>
            <person name="Larrondo L.F."/>
            <person name="Lindquist E."/>
            <person name="Ling A."/>
            <person name="Lombard V."/>
            <person name="Lucas S."/>
            <person name="Lundell T."/>
            <person name="Martin R."/>
            <person name="McLaughlin D.J."/>
            <person name="Morgenstern I."/>
            <person name="Morin E."/>
            <person name="Murat C."/>
            <person name="Nagy L.G."/>
            <person name="Nolan M."/>
            <person name="Ohm R.A."/>
            <person name="Patyshakuliyeva A."/>
            <person name="Rokas A."/>
            <person name="Ruiz-Duenas F.J."/>
            <person name="Sabat G."/>
            <person name="Salamov A."/>
            <person name="Samejima M."/>
            <person name="Schmutz J."/>
            <person name="Slot J.C."/>
            <person name="St John F."/>
            <person name="Stenlid J."/>
            <person name="Sun H."/>
            <person name="Sun S."/>
            <person name="Syed K."/>
            <person name="Tsang A."/>
            <person name="Wiebenga A."/>
            <person name="Young D."/>
            <person name="Pisabarro A."/>
            <person name="Eastwood D.C."/>
            <person name="Martin F."/>
            <person name="Cullen D."/>
            <person name="Grigoriev I.V."/>
            <person name="Hibbett D.S."/>
        </authorList>
    </citation>
    <scope>NUCLEOTIDE SEQUENCE [LARGE SCALE GENOMIC DNA]</scope>
    <source>
        <strain evidence="4">RWD-64-598 SS2</strain>
    </source>
</reference>
<dbReference type="RefSeq" id="XP_007773671.1">
    <property type="nucleotide sequence ID" value="XM_007775481.1"/>
</dbReference>
<evidence type="ECO:0000313" key="3">
    <source>
        <dbReference type="EMBL" id="EIW76450.1"/>
    </source>
</evidence>
<name>A0A5M3MC82_CONPW</name>
<feature type="chain" id="PRO_5024271930" evidence="2">
    <location>
        <begin position="23"/>
        <end position="308"/>
    </location>
</feature>
<protein>
    <submittedName>
        <fullName evidence="3">Uncharacterized protein</fullName>
    </submittedName>
</protein>
<dbReference type="KEGG" id="cput:CONPUDRAFT_168989"/>
<feature type="compositionally biased region" description="Basic and acidic residues" evidence="1">
    <location>
        <begin position="243"/>
        <end position="268"/>
    </location>
</feature>
<organism evidence="3 4">
    <name type="scientific">Coniophora puteana (strain RWD-64-598)</name>
    <name type="common">Brown rot fungus</name>
    <dbReference type="NCBI Taxonomy" id="741705"/>
    <lineage>
        <taxon>Eukaryota</taxon>
        <taxon>Fungi</taxon>
        <taxon>Dikarya</taxon>
        <taxon>Basidiomycota</taxon>
        <taxon>Agaricomycotina</taxon>
        <taxon>Agaricomycetes</taxon>
        <taxon>Agaricomycetidae</taxon>
        <taxon>Boletales</taxon>
        <taxon>Coniophorineae</taxon>
        <taxon>Coniophoraceae</taxon>
        <taxon>Coniophora</taxon>
    </lineage>
</organism>
<evidence type="ECO:0000256" key="1">
    <source>
        <dbReference type="SAM" id="MobiDB-lite"/>
    </source>
</evidence>
<feature type="signal peptide" evidence="2">
    <location>
        <begin position="1"/>
        <end position="22"/>
    </location>
</feature>
<feature type="compositionally biased region" description="Basic and acidic residues" evidence="1">
    <location>
        <begin position="275"/>
        <end position="296"/>
    </location>
</feature>
<feature type="region of interest" description="Disordered" evidence="1">
    <location>
        <begin position="201"/>
        <end position="308"/>
    </location>
</feature>
<feature type="compositionally biased region" description="Basic and acidic residues" evidence="1">
    <location>
        <begin position="212"/>
        <end position="222"/>
    </location>
</feature>
<sequence>MKFISPAAVALALAFSGTAVEGLAIRSPHALDDGSKVVRRSPYPEGNAATHAARGQQYDHYNGHHKRSEEDDGAAYNADVGYGKQAAEKNEANRKKQDSIKDKEYDKDFDLDLDWEKEREDVQRNHDSDEKHDHQSKDKNNAIDFGSRLKDFGFFKRQAVNNSGNAVENAESTDDLGSFFGNAENPDDLTFDDISKEDAGAVEQEAGNSEAELTKRGDDRYGKGHGGYGGRNFANNLGAYNSDRNRNDKGEKHVNDDFKKSKEKEKLKLSINDDVNAHDKAAQSNESDHAKNEKLAQEGAAAKESAQL</sequence>
<feature type="region of interest" description="Disordered" evidence="1">
    <location>
        <begin position="120"/>
        <end position="142"/>
    </location>
</feature>
<evidence type="ECO:0000313" key="4">
    <source>
        <dbReference type="Proteomes" id="UP000053558"/>
    </source>
</evidence>
<keyword evidence="4" id="KW-1185">Reference proteome</keyword>
<dbReference type="GeneID" id="19206123"/>
<dbReference type="Proteomes" id="UP000053558">
    <property type="component" value="Unassembled WGS sequence"/>
</dbReference>
<evidence type="ECO:0000256" key="2">
    <source>
        <dbReference type="SAM" id="SignalP"/>
    </source>
</evidence>
<dbReference type="AlphaFoldDB" id="A0A5M3MC82"/>
<accession>A0A5M3MC82</accession>
<dbReference type="EMBL" id="JH711586">
    <property type="protein sequence ID" value="EIW76450.1"/>
    <property type="molecule type" value="Genomic_DNA"/>
</dbReference>
<comment type="caution">
    <text evidence="3">The sequence shown here is derived from an EMBL/GenBank/DDBJ whole genome shotgun (WGS) entry which is preliminary data.</text>
</comment>
<gene>
    <name evidence="3" type="ORF">CONPUDRAFT_168989</name>
</gene>